<protein>
    <submittedName>
        <fullName evidence="1">Uncharacterized protein</fullName>
    </submittedName>
</protein>
<organism evidence="1">
    <name type="scientific">Anguilla anguilla</name>
    <name type="common">European freshwater eel</name>
    <name type="synonym">Muraena anguilla</name>
    <dbReference type="NCBI Taxonomy" id="7936"/>
    <lineage>
        <taxon>Eukaryota</taxon>
        <taxon>Metazoa</taxon>
        <taxon>Chordata</taxon>
        <taxon>Craniata</taxon>
        <taxon>Vertebrata</taxon>
        <taxon>Euteleostomi</taxon>
        <taxon>Actinopterygii</taxon>
        <taxon>Neopterygii</taxon>
        <taxon>Teleostei</taxon>
        <taxon>Anguilliformes</taxon>
        <taxon>Anguillidae</taxon>
        <taxon>Anguilla</taxon>
    </lineage>
</organism>
<proteinExistence type="predicted"/>
<evidence type="ECO:0000313" key="1">
    <source>
        <dbReference type="EMBL" id="JAI01899.1"/>
    </source>
</evidence>
<dbReference type="EMBL" id="GBXM01006679">
    <property type="protein sequence ID" value="JAI01899.1"/>
    <property type="molecule type" value="Transcribed_RNA"/>
</dbReference>
<dbReference type="AlphaFoldDB" id="A0A0E9XJP0"/>
<name>A0A0E9XJP0_ANGAN</name>
<reference evidence="1" key="2">
    <citation type="journal article" date="2015" name="Fish Shellfish Immunol.">
        <title>Early steps in the European eel (Anguilla anguilla)-Vibrio vulnificus interaction in the gills: Role of the RtxA13 toxin.</title>
        <authorList>
            <person name="Callol A."/>
            <person name="Pajuelo D."/>
            <person name="Ebbesson L."/>
            <person name="Teles M."/>
            <person name="MacKenzie S."/>
            <person name="Amaro C."/>
        </authorList>
    </citation>
    <scope>NUCLEOTIDE SEQUENCE</scope>
</reference>
<sequence length="54" mass="5952">MLTSFCSSAVPSRIAGRTLLIFCRRAHSVNGPFVLEFVQLVCYISGLDSQTPFD</sequence>
<accession>A0A0E9XJP0</accession>
<reference evidence="1" key="1">
    <citation type="submission" date="2014-11" db="EMBL/GenBank/DDBJ databases">
        <authorList>
            <person name="Amaro Gonzalez C."/>
        </authorList>
    </citation>
    <scope>NUCLEOTIDE SEQUENCE</scope>
</reference>